<protein>
    <submittedName>
        <fullName evidence="1">Uncharacterized protein</fullName>
    </submittedName>
</protein>
<evidence type="ECO:0000313" key="2">
    <source>
        <dbReference type="Proteomes" id="UP001430356"/>
    </source>
</evidence>
<evidence type="ECO:0000313" key="1">
    <source>
        <dbReference type="EMBL" id="KAK7199486.1"/>
    </source>
</evidence>
<gene>
    <name evidence="1" type="ORF">NESM_000925100</name>
</gene>
<organism evidence="1 2">
    <name type="scientific">Novymonas esmeraldas</name>
    <dbReference type="NCBI Taxonomy" id="1808958"/>
    <lineage>
        <taxon>Eukaryota</taxon>
        <taxon>Discoba</taxon>
        <taxon>Euglenozoa</taxon>
        <taxon>Kinetoplastea</taxon>
        <taxon>Metakinetoplastina</taxon>
        <taxon>Trypanosomatida</taxon>
        <taxon>Trypanosomatidae</taxon>
        <taxon>Novymonas</taxon>
    </lineage>
</organism>
<name>A0AAW0F0S8_9TRYP</name>
<reference evidence="1 2" key="1">
    <citation type="journal article" date="2021" name="MBio">
        <title>A New Model Trypanosomatid, Novymonas esmeraldas: Genomic Perception of Its 'Candidatus Pandoraea novymonadis' Endosymbiont.</title>
        <authorList>
            <person name="Zakharova A."/>
            <person name="Saura A."/>
            <person name="Butenko A."/>
            <person name="Podesvova L."/>
            <person name="Warmusova S."/>
            <person name="Kostygov A.Y."/>
            <person name="Nenarokova A."/>
            <person name="Lukes J."/>
            <person name="Opperdoes F.R."/>
            <person name="Yurchenko V."/>
        </authorList>
    </citation>
    <scope>NUCLEOTIDE SEQUENCE [LARGE SCALE GENOMIC DNA]</scope>
    <source>
        <strain evidence="1 2">E262AT.01</strain>
    </source>
</reference>
<proteinExistence type="predicted"/>
<dbReference type="Proteomes" id="UP001430356">
    <property type="component" value="Unassembled WGS sequence"/>
</dbReference>
<keyword evidence="2" id="KW-1185">Reference proteome</keyword>
<accession>A0AAW0F0S8</accession>
<dbReference type="AlphaFoldDB" id="A0AAW0F0S8"/>
<comment type="caution">
    <text evidence="1">The sequence shown here is derived from an EMBL/GenBank/DDBJ whole genome shotgun (WGS) entry which is preliminary data.</text>
</comment>
<sequence>MYREDADGSAVVWGVPVAPFVPVQHMQVDVTAVNLIGNYCFRLARERGWLQTAQEMALAASHTLSTESPPAVQREAVANAGADNTFFFAGVEEALADPRPHFTAAPTPSTLLAAGRFHLVHVGSSSYGVCCILSTYRDGEAEAAWRLLGTFKVTTVWVSKLRRTPTPLLEDKQSLFQAVMARAASGTPPPPGSTRVQRLPVADLLRRSGWFAEASAVAAVDVAPYCTASAPPPPEEFTVAPPATNSASTASSAPLWLLHRRSFTLRESDIDFNLHLNQLVTKQLVINAFRGAVADPQSAYSRLLHPDVPHNRADLLLRKFRIDYVREVPMRYAATEVFLFPLDPARVKAQVSSAGGATAAEADMMEIGFFTLGVPPAHTTESRFLATAGVMTAVTCFMR</sequence>
<dbReference type="EMBL" id="JAECZO010000458">
    <property type="protein sequence ID" value="KAK7199486.1"/>
    <property type="molecule type" value="Genomic_DNA"/>
</dbReference>